<dbReference type="Proteomes" id="UP001060085">
    <property type="component" value="Linkage Group LG04"/>
</dbReference>
<keyword evidence="2" id="KW-1185">Reference proteome</keyword>
<proteinExistence type="predicted"/>
<protein>
    <submittedName>
        <fullName evidence="1">Uncharacterized protein</fullName>
    </submittedName>
</protein>
<name>A0ACC0B574_CATRO</name>
<organism evidence="1 2">
    <name type="scientific">Catharanthus roseus</name>
    <name type="common">Madagascar periwinkle</name>
    <name type="synonym">Vinca rosea</name>
    <dbReference type="NCBI Taxonomy" id="4058"/>
    <lineage>
        <taxon>Eukaryota</taxon>
        <taxon>Viridiplantae</taxon>
        <taxon>Streptophyta</taxon>
        <taxon>Embryophyta</taxon>
        <taxon>Tracheophyta</taxon>
        <taxon>Spermatophyta</taxon>
        <taxon>Magnoliopsida</taxon>
        <taxon>eudicotyledons</taxon>
        <taxon>Gunneridae</taxon>
        <taxon>Pentapetalae</taxon>
        <taxon>asterids</taxon>
        <taxon>lamiids</taxon>
        <taxon>Gentianales</taxon>
        <taxon>Apocynaceae</taxon>
        <taxon>Rauvolfioideae</taxon>
        <taxon>Vinceae</taxon>
        <taxon>Catharanthinae</taxon>
        <taxon>Catharanthus</taxon>
    </lineage>
</organism>
<sequence>MRPDVVACSPYIQQFELLGTARRSFVLYYRLREISWLHIKFDAHRTTQEIQATRFSTYDDKLAFFDTMEPHMPERHIQQFGRLQGIPTFRIISPREHRRLASIKFKYIVEHTFRATFWDDTSSYCIDPEHMRRLAMPPFTCNASKIL</sequence>
<gene>
    <name evidence="1" type="ORF">M9H77_17652</name>
</gene>
<evidence type="ECO:0000313" key="1">
    <source>
        <dbReference type="EMBL" id="KAI5667799.1"/>
    </source>
</evidence>
<dbReference type="EMBL" id="CM044704">
    <property type="protein sequence ID" value="KAI5667799.1"/>
    <property type="molecule type" value="Genomic_DNA"/>
</dbReference>
<accession>A0ACC0B574</accession>
<comment type="caution">
    <text evidence="1">The sequence shown here is derived from an EMBL/GenBank/DDBJ whole genome shotgun (WGS) entry which is preliminary data.</text>
</comment>
<evidence type="ECO:0000313" key="2">
    <source>
        <dbReference type="Proteomes" id="UP001060085"/>
    </source>
</evidence>
<reference evidence="2" key="1">
    <citation type="journal article" date="2023" name="Nat. Plants">
        <title>Single-cell RNA sequencing provides a high-resolution roadmap for understanding the multicellular compartmentation of specialized metabolism.</title>
        <authorList>
            <person name="Sun S."/>
            <person name="Shen X."/>
            <person name="Li Y."/>
            <person name="Li Y."/>
            <person name="Wang S."/>
            <person name="Li R."/>
            <person name="Zhang H."/>
            <person name="Shen G."/>
            <person name="Guo B."/>
            <person name="Wei J."/>
            <person name="Xu J."/>
            <person name="St-Pierre B."/>
            <person name="Chen S."/>
            <person name="Sun C."/>
        </authorList>
    </citation>
    <scope>NUCLEOTIDE SEQUENCE [LARGE SCALE GENOMIC DNA]</scope>
</reference>